<evidence type="ECO:0000259" key="1">
    <source>
        <dbReference type="SMART" id="SM00871"/>
    </source>
</evidence>
<sequence>MEKPFRIEKMDSFQVIGYKIETTNQKQEGRHVIPEFWENFRKQQLVDRLLPLMNSKPYGIMGVNVYNVDTDSRRFDYYIAAASTHPVPESMVAYTIPAATWAIFPCTPETIAKTEVQAIMKWLPKFKYKPINSGYITGRMKAGAPDIEYYGEDDYAEVWVAVRE</sequence>
<feature type="domain" description="AraC effector-binding" evidence="1">
    <location>
        <begin position="3"/>
        <end position="163"/>
    </location>
</feature>
<dbReference type="SUPFAM" id="SSF55136">
    <property type="entry name" value="Probable bacterial effector-binding domain"/>
    <property type="match status" value="1"/>
</dbReference>
<evidence type="ECO:0000313" key="2">
    <source>
        <dbReference type="EMBL" id="PXX77511.1"/>
    </source>
</evidence>
<keyword evidence="3" id="KW-1185">Reference proteome</keyword>
<dbReference type="RefSeq" id="WP_022937646.1">
    <property type="nucleotide sequence ID" value="NZ_CABKRQ010000003.1"/>
</dbReference>
<evidence type="ECO:0000313" key="3">
    <source>
        <dbReference type="Proteomes" id="UP000247612"/>
    </source>
</evidence>
<dbReference type="SMART" id="SM00871">
    <property type="entry name" value="AraC_E_bind"/>
    <property type="match status" value="1"/>
</dbReference>
<dbReference type="PANTHER" id="PTHR36444">
    <property type="entry name" value="TRANSCRIPTIONAL REGULATOR PROTEIN YOBU-RELATED"/>
    <property type="match status" value="1"/>
</dbReference>
<gene>
    <name evidence="2" type="ORF">DES51_11060</name>
</gene>
<proteinExistence type="predicted"/>
<dbReference type="InterPro" id="IPR011256">
    <property type="entry name" value="Reg_factor_effector_dom_sf"/>
</dbReference>
<dbReference type="PANTHER" id="PTHR36444:SF3">
    <property type="entry name" value="TRANSCRIPTIONAL ACTIVATOR, PUTATIVE-RELATED"/>
    <property type="match status" value="1"/>
</dbReference>
<dbReference type="AlphaFoldDB" id="A0A318KI36"/>
<accession>A0A318KI36</accession>
<reference evidence="2 3" key="1">
    <citation type="submission" date="2018-05" db="EMBL/GenBank/DDBJ databases">
        <title>Genomic Encyclopedia of Type Strains, Phase IV (KMG-IV): sequencing the most valuable type-strain genomes for metagenomic binning, comparative biology and taxonomic classification.</title>
        <authorList>
            <person name="Goeker M."/>
        </authorList>
    </citation>
    <scope>NUCLEOTIDE SEQUENCE [LARGE SCALE GENOMIC DNA]</scope>
    <source>
        <strain evidence="2 3">JC118</strain>
    </source>
</reference>
<protein>
    <submittedName>
        <fullName evidence="2">Putative transcriptional regulator YdeE</fullName>
    </submittedName>
</protein>
<dbReference type="InterPro" id="IPR010499">
    <property type="entry name" value="AraC_E-bd"/>
</dbReference>
<dbReference type="Gene3D" id="3.20.80.10">
    <property type="entry name" value="Regulatory factor, effector binding domain"/>
    <property type="match status" value="1"/>
</dbReference>
<dbReference type="EMBL" id="QJKH01000010">
    <property type="protein sequence ID" value="PXX77511.1"/>
    <property type="molecule type" value="Genomic_DNA"/>
</dbReference>
<dbReference type="OrthoDB" id="9801123at2"/>
<organism evidence="2 3">
    <name type="scientific">Dielma fastidiosa</name>
    <dbReference type="NCBI Taxonomy" id="1034346"/>
    <lineage>
        <taxon>Bacteria</taxon>
        <taxon>Bacillati</taxon>
        <taxon>Bacillota</taxon>
        <taxon>Erysipelotrichia</taxon>
        <taxon>Erysipelotrichales</taxon>
        <taxon>Erysipelotrichaceae</taxon>
        <taxon>Dielma</taxon>
    </lineage>
</organism>
<comment type="caution">
    <text evidence="2">The sequence shown here is derived from an EMBL/GenBank/DDBJ whole genome shotgun (WGS) entry which is preliminary data.</text>
</comment>
<dbReference type="InterPro" id="IPR053182">
    <property type="entry name" value="YobU-like_regulator"/>
</dbReference>
<name>A0A318KI36_9FIRM</name>
<dbReference type="InterPro" id="IPR029441">
    <property type="entry name" value="Cass2"/>
</dbReference>
<dbReference type="STRING" id="1034346.GCA_000313565_01339"/>
<dbReference type="Proteomes" id="UP000247612">
    <property type="component" value="Unassembled WGS sequence"/>
</dbReference>
<dbReference type="Pfam" id="PF14526">
    <property type="entry name" value="Cass2"/>
    <property type="match status" value="1"/>
</dbReference>